<name>A0A0A9BFX5_ARUDO</name>
<accession>A0A0A9BFX5</accession>
<dbReference type="AlphaFoldDB" id="A0A0A9BFX5"/>
<dbReference type="EMBL" id="GBRH01235644">
    <property type="protein sequence ID" value="JAD62251.1"/>
    <property type="molecule type" value="Transcribed_RNA"/>
</dbReference>
<reference evidence="1" key="1">
    <citation type="submission" date="2014-09" db="EMBL/GenBank/DDBJ databases">
        <authorList>
            <person name="Magalhaes I.L.F."/>
            <person name="Oliveira U."/>
            <person name="Santos F.R."/>
            <person name="Vidigal T.H.D.A."/>
            <person name="Brescovit A.D."/>
            <person name="Santos A.J."/>
        </authorList>
    </citation>
    <scope>NUCLEOTIDE SEQUENCE</scope>
    <source>
        <tissue evidence="1">Shoot tissue taken approximately 20 cm above the soil surface</tissue>
    </source>
</reference>
<reference evidence="1" key="2">
    <citation type="journal article" date="2015" name="Data Brief">
        <title>Shoot transcriptome of the giant reed, Arundo donax.</title>
        <authorList>
            <person name="Barrero R.A."/>
            <person name="Guerrero F.D."/>
            <person name="Moolhuijzen P."/>
            <person name="Goolsby J.A."/>
            <person name="Tidwell J."/>
            <person name="Bellgard S.E."/>
            <person name="Bellgard M.I."/>
        </authorList>
    </citation>
    <scope>NUCLEOTIDE SEQUENCE</scope>
    <source>
        <tissue evidence="1">Shoot tissue taken approximately 20 cm above the soil surface</tissue>
    </source>
</reference>
<evidence type="ECO:0000313" key="1">
    <source>
        <dbReference type="EMBL" id="JAD62251.1"/>
    </source>
</evidence>
<organism evidence="1">
    <name type="scientific">Arundo donax</name>
    <name type="common">Giant reed</name>
    <name type="synonym">Donax arundinaceus</name>
    <dbReference type="NCBI Taxonomy" id="35708"/>
    <lineage>
        <taxon>Eukaryota</taxon>
        <taxon>Viridiplantae</taxon>
        <taxon>Streptophyta</taxon>
        <taxon>Embryophyta</taxon>
        <taxon>Tracheophyta</taxon>
        <taxon>Spermatophyta</taxon>
        <taxon>Magnoliopsida</taxon>
        <taxon>Liliopsida</taxon>
        <taxon>Poales</taxon>
        <taxon>Poaceae</taxon>
        <taxon>PACMAD clade</taxon>
        <taxon>Arundinoideae</taxon>
        <taxon>Arundineae</taxon>
        <taxon>Arundo</taxon>
    </lineage>
</organism>
<sequence length="32" mass="3954">MPSKKLVEQCKDDQCSNKRSYNRNHYEFMFIL</sequence>
<proteinExistence type="predicted"/>
<protein>
    <submittedName>
        <fullName evidence="1">Uncharacterized protein</fullName>
    </submittedName>
</protein>